<sequence length="52" mass="5750">VRLPTLSTSDSFPFERSSESGTTKLVTVCVSPETHAVVKQVRDKMLSEVVNR</sequence>
<protein>
    <submittedName>
        <fullName evidence="2">Uncharacterized protein</fullName>
    </submittedName>
</protein>
<feature type="region of interest" description="Disordered" evidence="1">
    <location>
        <begin position="1"/>
        <end position="21"/>
    </location>
</feature>
<evidence type="ECO:0000256" key="1">
    <source>
        <dbReference type="SAM" id="MobiDB-lite"/>
    </source>
</evidence>
<name>A0A382KHM4_9ZZZZ</name>
<gene>
    <name evidence="2" type="ORF">METZ01_LOCUS276854</name>
</gene>
<feature type="compositionally biased region" description="Polar residues" evidence="1">
    <location>
        <begin position="1"/>
        <end position="11"/>
    </location>
</feature>
<organism evidence="2">
    <name type="scientific">marine metagenome</name>
    <dbReference type="NCBI Taxonomy" id="408172"/>
    <lineage>
        <taxon>unclassified sequences</taxon>
        <taxon>metagenomes</taxon>
        <taxon>ecological metagenomes</taxon>
    </lineage>
</organism>
<dbReference type="EMBL" id="UINC01080761">
    <property type="protein sequence ID" value="SVC24000.1"/>
    <property type="molecule type" value="Genomic_DNA"/>
</dbReference>
<feature type="non-terminal residue" evidence="2">
    <location>
        <position position="1"/>
    </location>
</feature>
<accession>A0A382KHM4</accession>
<proteinExistence type="predicted"/>
<reference evidence="2" key="1">
    <citation type="submission" date="2018-05" db="EMBL/GenBank/DDBJ databases">
        <authorList>
            <person name="Lanie J.A."/>
            <person name="Ng W.-L."/>
            <person name="Kazmierczak K.M."/>
            <person name="Andrzejewski T.M."/>
            <person name="Davidsen T.M."/>
            <person name="Wayne K.J."/>
            <person name="Tettelin H."/>
            <person name="Glass J.I."/>
            <person name="Rusch D."/>
            <person name="Podicherti R."/>
            <person name="Tsui H.-C.T."/>
            <person name="Winkler M.E."/>
        </authorList>
    </citation>
    <scope>NUCLEOTIDE SEQUENCE</scope>
</reference>
<evidence type="ECO:0000313" key="2">
    <source>
        <dbReference type="EMBL" id="SVC24000.1"/>
    </source>
</evidence>
<dbReference type="AlphaFoldDB" id="A0A382KHM4"/>